<dbReference type="InterPro" id="IPR007565">
    <property type="entry name" value="4HFCP_synth"/>
</dbReference>
<evidence type="ECO:0000313" key="9">
    <source>
        <dbReference type="Proteomes" id="UP000320421"/>
    </source>
</evidence>
<dbReference type="Proteomes" id="UP000320421">
    <property type="component" value="Chromosome"/>
</dbReference>
<dbReference type="EC" id="4.2.3.153" evidence="2"/>
<dbReference type="Pfam" id="PF04476">
    <property type="entry name" value="4HFCP_synth"/>
    <property type="match status" value="1"/>
</dbReference>
<evidence type="ECO:0000313" key="8">
    <source>
        <dbReference type="EMBL" id="QDT21881.1"/>
    </source>
</evidence>
<name>A0A517PR90_9PLAN</name>
<comment type="function">
    <text evidence="1">Catalyzes the formation of 4-(hydroxymethyl)-2-furancarboxaldehyde phosphate (4-HFC-P) from two molecules of glyceraldehyde-3-P (GA-3-P).</text>
</comment>
<evidence type="ECO:0000256" key="2">
    <source>
        <dbReference type="ARBA" id="ARBA00012553"/>
    </source>
</evidence>
<keyword evidence="9" id="KW-1185">Reference proteome</keyword>
<evidence type="ECO:0000256" key="7">
    <source>
        <dbReference type="PIRSR" id="PIRSR015957-1"/>
    </source>
</evidence>
<protein>
    <recommendedName>
        <fullName evidence="2">(5-formylfuran-3-yl)methyl phosphate synthase</fullName>
        <ecNumber evidence="2">4.2.3.153</ecNumber>
    </recommendedName>
    <alternativeName>
        <fullName evidence="5">4-(hydroxymethyl)-2-furancarboxaldehyde-phosphate synthase</fullName>
    </alternativeName>
</protein>
<evidence type="ECO:0000256" key="1">
    <source>
        <dbReference type="ARBA" id="ARBA00003810"/>
    </source>
</evidence>
<evidence type="ECO:0000256" key="6">
    <source>
        <dbReference type="ARBA" id="ARBA00047628"/>
    </source>
</evidence>
<gene>
    <name evidence="8" type="ORF">HG66A1_36860</name>
</gene>
<feature type="active site" description="Schiff-base intermediate with substrate" evidence="7">
    <location>
        <position position="32"/>
    </location>
</feature>
<organism evidence="8 9">
    <name type="scientific">Gimesia chilikensis</name>
    <dbReference type="NCBI Taxonomy" id="2605989"/>
    <lineage>
        <taxon>Bacteria</taxon>
        <taxon>Pseudomonadati</taxon>
        <taxon>Planctomycetota</taxon>
        <taxon>Planctomycetia</taxon>
        <taxon>Planctomycetales</taxon>
        <taxon>Planctomycetaceae</taxon>
        <taxon>Gimesia</taxon>
    </lineage>
</organism>
<dbReference type="EMBL" id="CP036266">
    <property type="protein sequence ID" value="QDT21881.1"/>
    <property type="molecule type" value="Genomic_DNA"/>
</dbReference>
<evidence type="ECO:0000256" key="4">
    <source>
        <dbReference type="ARBA" id="ARBA00023270"/>
    </source>
</evidence>
<keyword evidence="3" id="KW-0456">Lyase</keyword>
<dbReference type="AlphaFoldDB" id="A0A517PR90"/>
<proteinExistence type="predicted"/>
<reference evidence="8 9" key="1">
    <citation type="submission" date="2019-02" db="EMBL/GenBank/DDBJ databases">
        <title>Deep-cultivation of Planctomycetes and their phenomic and genomic characterization uncovers novel biology.</title>
        <authorList>
            <person name="Wiegand S."/>
            <person name="Jogler M."/>
            <person name="Boedeker C."/>
            <person name="Pinto D."/>
            <person name="Vollmers J."/>
            <person name="Rivas-Marin E."/>
            <person name="Kohn T."/>
            <person name="Peeters S.H."/>
            <person name="Heuer A."/>
            <person name="Rast P."/>
            <person name="Oberbeckmann S."/>
            <person name="Bunk B."/>
            <person name="Jeske O."/>
            <person name="Meyerdierks A."/>
            <person name="Storesund J.E."/>
            <person name="Kallscheuer N."/>
            <person name="Luecker S."/>
            <person name="Lage O.M."/>
            <person name="Pohl T."/>
            <person name="Merkel B.J."/>
            <person name="Hornburger P."/>
            <person name="Mueller R.-W."/>
            <person name="Bruemmer F."/>
            <person name="Labrenz M."/>
            <person name="Spormann A.M."/>
            <person name="Op den Camp H."/>
            <person name="Overmann J."/>
            <person name="Amann R."/>
            <person name="Jetten M.S.M."/>
            <person name="Mascher T."/>
            <person name="Medema M.H."/>
            <person name="Devos D.P."/>
            <person name="Kaster A.-K."/>
            <person name="Ovreas L."/>
            <person name="Rohde M."/>
            <person name="Galperin M.Y."/>
            <person name="Jogler C."/>
        </authorList>
    </citation>
    <scope>NUCLEOTIDE SEQUENCE [LARGE SCALE GENOMIC DNA]</scope>
    <source>
        <strain evidence="8 9">HG66A1</strain>
    </source>
</reference>
<dbReference type="PIRSF" id="PIRSF015957">
    <property type="entry name" value="UCP015957"/>
    <property type="match status" value="1"/>
</dbReference>
<accession>A0A517PR90</accession>
<evidence type="ECO:0000256" key="3">
    <source>
        <dbReference type="ARBA" id="ARBA00023239"/>
    </source>
</evidence>
<feature type="active site" description="Proton acceptor" evidence="7">
    <location>
        <position position="90"/>
    </location>
</feature>
<dbReference type="RefSeq" id="WP_145186880.1">
    <property type="nucleotide sequence ID" value="NZ_CP036266.1"/>
</dbReference>
<comment type="catalytic activity">
    <reaction evidence="6">
        <text>2 D-glyceraldehyde 3-phosphate = 4-(hydroxymethyl)-2-furancarboxaldehyde phosphate + phosphate + 2 H2O</text>
        <dbReference type="Rhea" id="RHEA:43536"/>
        <dbReference type="ChEBI" id="CHEBI:15377"/>
        <dbReference type="ChEBI" id="CHEBI:43474"/>
        <dbReference type="ChEBI" id="CHEBI:59776"/>
        <dbReference type="ChEBI" id="CHEBI:83407"/>
        <dbReference type="EC" id="4.2.3.153"/>
    </reaction>
</comment>
<dbReference type="GO" id="GO:0016829">
    <property type="term" value="F:lyase activity"/>
    <property type="evidence" value="ECO:0007669"/>
    <property type="project" value="UniProtKB-KW"/>
</dbReference>
<keyword evidence="4" id="KW-0704">Schiff base</keyword>
<evidence type="ECO:0000256" key="5">
    <source>
        <dbReference type="ARBA" id="ARBA00032523"/>
    </source>
</evidence>
<sequence>MNPCRVELLVSVRNCEEIAAALAGGCDLLDFKEPENGALGMVDAESLQAITVYCERHSITQPLSMALGELVEWRERSSMTRIPSAMKYLKLGLSETRALPDWKSCWRELTERIETEHQRQFDWIAVAYADWEQASAASPLEVLSAAIESRCAGLLIDTFHKQGPGLTDLLSLELLDELIQRAHRHGLKVALAGSIRLGDLETLSPLQPDIVGIRGAACTRNRRTSSIESSAVREFRMQLEEQFHCHPWG</sequence>
<dbReference type="OrthoDB" id="289419at2"/>